<dbReference type="CDD" id="cd15505">
    <property type="entry name" value="PHD_ING"/>
    <property type="match status" value="1"/>
</dbReference>
<dbReference type="SUPFAM" id="SSF57903">
    <property type="entry name" value="FYVE/PHD zinc finger"/>
    <property type="match status" value="1"/>
</dbReference>
<dbReference type="EMBL" id="AZIL01000430">
    <property type="protein sequence ID" value="EWM27556.1"/>
    <property type="molecule type" value="Genomic_DNA"/>
</dbReference>
<dbReference type="OrthoDB" id="5411773at2759"/>
<dbReference type="InterPro" id="IPR011011">
    <property type="entry name" value="Znf_FYVE_PHD"/>
</dbReference>
<feature type="compositionally biased region" description="Low complexity" evidence="11">
    <location>
        <begin position="276"/>
        <end position="286"/>
    </location>
</feature>
<proteinExistence type="inferred from homology"/>
<feature type="binding site" evidence="9">
    <location>
        <position position="239"/>
    </location>
    <ligand>
        <name>Zn(2+)</name>
        <dbReference type="ChEBI" id="CHEBI:29105"/>
        <label>2</label>
    </ligand>
</feature>
<feature type="binding site" evidence="9">
    <location>
        <position position="234"/>
    </location>
    <ligand>
        <name>Zn(2+)</name>
        <dbReference type="ChEBI" id="CHEBI:29105"/>
        <label>2</label>
    </ligand>
</feature>
<dbReference type="PANTHER" id="PTHR10333">
    <property type="entry name" value="INHIBITOR OF GROWTH PROTEIN"/>
    <property type="match status" value="1"/>
</dbReference>
<evidence type="ECO:0000256" key="11">
    <source>
        <dbReference type="SAM" id="MobiDB-lite"/>
    </source>
</evidence>
<accession>W7U3R8</accession>
<dbReference type="Proteomes" id="UP000019335">
    <property type="component" value="Chromosome 6"/>
</dbReference>
<feature type="compositionally biased region" description="Basic and acidic residues" evidence="11">
    <location>
        <begin position="337"/>
        <end position="350"/>
    </location>
</feature>
<evidence type="ECO:0000313" key="13">
    <source>
        <dbReference type="EMBL" id="EWM27556.1"/>
    </source>
</evidence>
<evidence type="ECO:0000256" key="10">
    <source>
        <dbReference type="PROSITE-ProRule" id="PRU00146"/>
    </source>
</evidence>
<dbReference type="GO" id="GO:0006325">
    <property type="term" value="P:chromatin organization"/>
    <property type="evidence" value="ECO:0007669"/>
    <property type="project" value="UniProtKB-KW"/>
</dbReference>
<evidence type="ECO:0000256" key="1">
    <source>
        <dbReference type="ARBA" id="ARBA00004123"/>
    </source>
</evidence>
<feature type="binding site" evidence="9">
    <location>
        <position position="261"/>
    </location>
    <ligand>
        <name>Zn(2+)</name>
        <dbReference type="ChEBI" id="CHEBI:29105"/>
        <label>2</label>
    </ligand>
</feature>
<keyword evidence="3 9" id="KW-0479">Metal-binding</keyword>
<feature type="site" description="Histone H3K4me3 binding" evidence="8">
    <location>
        <position position="243"/>
    </location>
</feature>
<dbReference type="InterPro" id="IPR019786">
    <property type="entry name" value="Zinc_finger_PHD-type_CS"/>
</dbReference>
<dbReference type="InterPro" id="IPR001965">
    <property type="entry name" value="Znf_PHD"/>
</dbReference>
<feature type="site" description="Histone H3K4me3 binding" evidence="8">
    <location>
        <position position="231"/>
    </location>
</feature>
<comment type="caution">
    <text evidence="13">The sequence shown here is derived from an EMBL/GenBank/DDBJ whole genome shotgun (WGS) entry which is preliminary data.</text>
</comment>
<dbReference type="InterPro" id="IPR019787">
    <property type="entry name" value="Znf_PHD-finger"/>
</dbReference>
<protein>
    <submittedName>
        <fullName evidence="13">Inhibitor of growth protein 4</fullName>
    </submittedName>
</protein>
<dbReference type="SMART" id="SM00249">
    <property type="entry name" value="PHD"/>
    <property type="match status" value="1"/>
</dbReference>
<dbReference type="GO" id="GO:0008270">
    <property type="term" value="F:zinc ion binding"/>
    <property type="evidence" value="ECO:0007669"/>
    <property type="project" value="UniProtKB-KW"/>
</dbReference>
<reference evidence="13 14" key="1">
    <citation type="journal article" date="2014" name="Mol. Plant">
        <title>Chromosome Scale Genome Assembly and Transcriptome Profiling of Nannochloropsis gaditana in Nitrogen Depletion.</title>
        <authorList>
            <person name="Corteggiani Carpinelli E."/>
            <person name="Telatin A."/>
            <person name="Vitulo N."/>
            <person name="Forcato C."/>
            <person name="D'Angelo M."/>
            <person name="Schiavon R."/>
            <person name="Vezzi A."/>
            <person name="Giacometti G.M."/>
            <person name="Morosinotto T."/>
            <person name="Valle G."/>
        </authorList>
    </citation>
    <scope>NUCLEOTIDE SEQUENCE [LARGE SCALE GENOMIC DNA]</scope>
    <source>
        <strain evidence="13 14">B-31</strain>
    </source>
</reference>
<evidence type="ECO:0000256" key="5">
    <source>
        <dbReference type="ARBA" id="ARBA00022833"/>
    </source>
</evidence>
<evidence type="ECO:0000313" key="14">
    <source>
        <dbReference type="Proteomes" id="UP000019335"/>
    </source>
</evidence>
<organism evidence="13 14">
    <name type="scientific">Nannochloropsis gaditana</name>
    <dbReference type="NCBI Taxonomy" id="72520"/>
    <lineage>
        <taxon>Eukaryota</taxon>
        <taxon>Sar</taxon>
        <taxon>Stramenopiles</taxon>
        <taxon>Ochrophyta</taxon>
        <taxon>Eustigmatophyceae</taxon>
        <taxon>Eustigmatales</taxon>
        <taxon>Monodopsidaceae</taxon>
        <taxon>Nannochloropsis</taxon>
    </lineage>
</organism>
<feature type="site" description="Histone H3K4me3 binding" evidence="8">
    <location>
        <position position="235"/>
    </location>
</feature>
<evidence type="ECO:0000256" key="4">
    <source>
        <dbReference type="ARBA" id="ARBA00022771"/>
    </source>
</evidence>
<feature type="compositionally biased region" description="Basic and acidic residues" evidence="11">
    <location>
        <begin position="290"/>
        <end position="326"/>
    </location>
</feature>
<dbReference type="PROSITE" id="PS01359">
    <property type="entry name" value="ZF_PHD_1"/>
    <property type="match status" value="1"/>
</dbReference>
<dbReference type="InterPro" id="IPR028651">
    <property type="entry name" value="ING_fam"/>
</dbReference>
<dbReference type="InterPro" id="IPR013083">
    <property type="entry name" value="Znf_RING/FYVE/PHD"/>
</dbReference>
<evidence type="ECO:0000256" key="9">
    <source>
        <dbReference type="PIRSR" id="PIRSR628651-51"/>
    </source>
</evidence>
<keyword evidence="7" id="KW-0539">Nucleus</keyword>
<keyword evidence="4 10" id="KW-0863">Zinc-finger</keyword>
<comment type="subcellular location">
    <subcellularLocation>
        <location evidence="1">Nucleus</location>
    </subcellularLocation>
</comment>
<dbReference type="FunFam" id="3.30.40.10:FF:000016">
    <property type="entry name" value="Inhibitor of growth protein"/>
    <property type="match status" value="1"/>
</dbReference>
<feature type="region of interest" description="Disordered" evidence="11">
    <location>
        <begin position="276"/>
        <end position="362"/>
    </location>
</feature>
<feature type="binding site" evidence="9">
    <location>
        <position position="264"/>
    </location>
    <ligand>
        <name>Zn(2+)</name>
        <dbReference type="ChEBI" id="CHEBI:29105"/>
        <label>2</label>
    </ligand>
</feature>
<feature type="binding site" evidence="9">
    <location>
        <position position="221"/>
    </location>
    <ligand>
        <name>Zn(2+)</name>
        <dbReference type="ChEBI" id="CHEBI:29105"/>
        <label>1</label>
    </ligand>
</feature>
<name>W7U3R8_9STRA</name>
<gene>
    <name evidence="13" type="ORF">Naga_100015g8</name>
</gene>
<keyword evidence="6" id="KW-0156">Chromatin regulator</keyword>
<feature type="binding site" evidence="9">
    <location>
        <position position="223"/>
    </location>
    <ligand>
        <name>Zn(2+)</name>
        <dbReference type="ChEBI" id="CHEBI:29105"/>
        <label>1</label>
    </ligand>
</feature>
<dbReference type="GO" id="GO:0005634">
    <property type="term" value="C:nucleus"/>
    <property type="evidence" value="ECO:0007669"/>
    <property type="project" value="UniProtKB-SubCell"/>
</dbReference>
<evidence type="ECO:0000256" key="7">
    <source>
        <dbReference type="ARBA" id="ARBA00023242"/>
    </source>
</evidence>
<sequence>MSSSCSDGVADARLSAAGISAIYPASFVSRHLVPGAETYRQRLSVLRSIDKEVAKKRDEYWRKEDALVEMASKLLTSKDSNPEDLQAFLSSADFADLSAHQQDINDVRTQALRLATEAYDKIDDSIRALDWDIGMLEPQMAAAAAEDYSTLDPQILAIKRKEQRKAQRQGKRRARELAVQKKKRLGKRGLPEDLGLVASVGPGQGTTEGDDDVDPNEPVYCTCQRVSYGQMVGCDNEDCRFEWFHLDCVGLVAPPTGNWLCPDCCNEKELAYQGAVAAPSAESAQEQADEEKKPSRADAQKSENRENEIKGANEGMAVHEGEDGKLIGEGGELSGASEKEEARNEEREESALPSAVADEAKD</sequence>
<feature type="site" description="Histone H3K4me3 binding" evidence="8">
    <location>
        <position position="220"/>
    </location>
</feature>
<evidence type="ECO:0000259" key="12">
    <source>
        <dbReference type="PROSITE" id="PS50016"/>
    </source>
</evidence>
<feature type="binding site" evidence="9">
    <location>
        <position position="248"/>
    </location>
    <ligand>
        <name>Zn(2+)</name>
        <dbReference type="ChEBI" id="CHEBI:29105"/>
        <label>1</label>
    </ligand>
</feature>
<evidence type="ECO:0000256" key="3">
    <source>
        <dbReference type="ARBA" id="ARBA00022723"/>
    </source>
</evidence>
<feature type="region of interest" description="Disordered" evidence="11">
    <location>
        <begin position="193"/>
        <end position="213"/>
    </location>
</feature>
<comment type="similarity">
    <text evidence="2">Belongs to the ING family.</text>
</comment>
<evidence type="ECO:0000256" key="2">
    <source>
        <dbReference type="ARBA" id="ARBA00010210"/>
    </source>
</evidence>
<evidence type="ECO:0000256" key="6">
    <source>
        <dbReference type="ARBA" id="ARBA00022853"/>
    </source>
</evidence>
<evidence type="ECO:0000256" key="8">
    <source>
        <dbReference type="PIRSR" id="PIRSR628651-50"/>
    </source>
</evidence>
<feature type="domain" description="PHD-type" evidence="12">
    <location>
        <begin position="218"/>
        <end position="267"/>
    </location>
</feature>
<dbReference type="PROSITE" id="PS50016">
    <property type="entry name" value="ZF_PHD_2"/>
    <property type="match status" value="1"/>
</dbReference>
<feature type="binding site" evidence="9">
    <location>
        <position position="245"/>
    </location>
    <ligand>
        <name>Zn(2+)</name>
        <dbReference type="ChEBI" id="CHEBI:29105"/>
        <label>1</label>
    </ligand>
</feature>
<keyword evidence="14" id="KW-1185">Reference proteome</keyword>
<keyword evidence="5 9" id="KW-0862">Zinc</keyword>
<dbReference type="AlphaFoldDB" id="W7U3R8"/>
<dbReference type="Gene3D" id="3.30.40.10">
    <property type="entry name" value="Zinc/RING finger domain, C3HC4 (zinc finger)"/>
    <property type="match status" value="1"/>
</dbReference>